<accession>A0ABV7YSL5</accession>
<dbReference type="Proteomes" id="UP001595616">
    <property type="component" value="Unassembled WGS sequence"/>
</dbReference>
<organism evidence="1 2">
    <name type="scientific">Lacihabitans lacunae</name>
    <dbReference type="NCBI Taxonomy" id="1028214"/>
    <lineage>
        <taxon>Bacteria</taxon>
        <taxon>Pseudomonadati</taxon>
        <taxon>Bacteroidota</taxon>
        <taxon>Cytophagia</taxon>
        <taxon>Cytophagales</taxon>
        <taxon>Leadbetterellaceae</taxon>
        <taxon>Lacihabitans</taxon>
    </lineage>
</organism>
<name>A0ABV7YSL5_9BACT</name>
<reference evidence="2" key="1">
    <citation type="journal article" date="2019" name="Int. J. Syst. Evol. Microbiol.">
        <title>The Global Catalogue of Microorganisms (GCM) 10K type strain sequencing project: providing services to taxonomists for standard genome sequencing and annotation.</title>
        <authorList>
            <consortium name="The Broad Institute Genomics Platform"/>
            <consortium name="The Broad Institute Genome Sequencing Center for Infectious Disease"/>
            <person name="Wu L."/>
            <person name="Ma J."/>
        </authorList>
    </citation>
    <scope>NUCLEOTIDE SEQUENCE [LARGE SCALE GENOMIC DNA]</scope>
    <source>
        <strain evidence="2">CECT 7956</strain>
    </source>
</reference>
<dbReference type="SUPFAM" id="SSF52266">
    <property type="entry name" value="SGNH hydrolase"/>
    <property type="match status" value="1"/>
</dbReference>
<keyword evidence="2" id="KW-1185">Reference proteome</keyword>
<proteinExistence type="predicted"/>
<protein>
    <recommendedName>
        <fullName evidence="3">G-D-S-L family lipolytic protein</fullName>
    </recommendedName>
</protein>
<comment type="caution">
    <text evidence="1">The sequence shown here is derived from an EMBL/GenBank/DDBJ whole genome shotgun (WGS) entry which is preliminary data.</text>
</comment>
<dbReference type="PROSITE" id="PS51257">
    <property type="entry name" value="PROKAR_LIPOPROTEIN"/>
    <property type="match status" value="1"/>
</dbReference>
<evidence type="ECO:0000313" key="1">
    <source>
        <dbReference type="EMBL" id="MFC3809061.1"/>
    </source>
</evidence>
<dbReference type="RefSeq" id="WP_379833563.1">
    <property type="nucleotide sequence ID" value="NZ_JBHRYQ010000001.1"/>
</dbReference>
<gene>
    <name evidence="1" type="ORF">ACFOOI_00225</name>
</gene>
<evidence type="ECO:0000313" key="2">
    <source>
        <dbReference type="Proteomes" id="UP001595616"/>
    </source>
</evidence>
<sequence length="480" mass="54336">MKLKTLTLGISVAYLMLSCNPKEILEPELDTNLYQIINGDTIKVRSDQSLGNFGINTNPQDLRIFYGDTTVHFKKYPVSGNSTKKPNISKIKNISASNQPFRMIAVGGAVAAGVRDGGYFNEGLETSFPNLIANQMGVDFKQPYFSAEDYNGYGRAVPTNLNLTGGPVPKFKEVSNNTAYLRKGNNGDFELKPFLGERNDNYSIPEFSTFKSEMNAKNTGFQRFKNIDNKAINFTELILKENFDFIIVADGIGMQNNGNLLDIEHTFPNGFDGYENNNSKPWENTRRSSRLEFLLQVKERKGLTGLMFTYPNALKFPYLEWVKKEGVLKQLDTYTKRSLYFDELKTILPTPRIDSLLGKNVNMNIKPFISENKKLFYSEGITVDKNSFLNYYINKNSETINIAKTLDFALVDLYNIYENIFNGTYTTHDGIKITSKEFFSSDGIHPSVIGQVVIANESITAINKYYGLEIPLLNTRDFLK</sequence>
<dbReference type="EMBL" id="JBHRYQ010000001">
    <property type="protein sequence ID" value="MFC3809061.1"/>
    <property type="molecule type" value="Genomic_DNA"/>
</dbReference>
<evidence type="ECO:0008006" key="3">
    <source>
        <dbReference type="Google" id="ProtNLM"/>
    </source>
</evidence>